<dbReference type="EMBL" id="CP026243">
    <property type="protein sequence ID" value="AWO96923.1"/>
    <property type="molecule type" value="Genomic_DNA"/>
</dbReference>
<dbReference type="AlphaFoldDB" id="A0A2U9AZ07"/>
<organism evidence="2 3">
    <name type="scientific">Scophthalmus maximus</name>
    <name type="common">Turbot</name>
    <name type="synonym">Psetta maxima</name>
    <dbReference type="NCBI Taxonomy" id="52904"/>
    <lineage>
        <taxon>Eukaryota</taxon>
        <taxon>Metazoa</taxon>
        <taxon>Chordata</taxon>
        <taxon>Craniata</taxon>
        <taxon>Vertebrata</taxon>
        <taxon>Euteleostomi</taxon>
        <taxon>Actinopterygii</taxon>
        <taxon>Neopterygii</taxon>
        <taxon>Teleostei</taxon>
        <taxon>Neoteleostei</taxon>
        <taxon>Acanthomorphata</taxon>
        <taxon>Carangaria</taxon>
        <taxon>Pleuronectiformes</taxon>
        <taxon>Pleuronectoidei</taxon>
        <taxon>Scophthalmidae</taxon>
        <taxon>Scophthalmus</taxon>
    </lineage>
</organism>
<proteinExistence type="predicted"/>
<evidence type="ECO:0000256" key="1">
    <source>
        <dbReference type="SAM" id="MobiDB-lite"/>
    </source>
</evidence>
<evidence type="ECO:0000313" key="2">
    <source>
        <dbReference type="EMBL" id="AWO96923.1"/>
    </source>
</evidence>
<keyword evidence="3" id="KW-1185">Reference proteome</keyword>
<protein>
    <submittedName>
        <fullName evidence="2">Uncharacterized protein</fullName>
    </submittedName>
</protein>
<reference evidence="2 3" key="1">
    <citation type="submission" date="2017-12" db="EMBL/GenBank/DDBJ databases">
        <title>Integrating genomic resources of turbot (Scophthalmus maximus) in depth evaluation of genetic and physical mapping variation across individuals.</title>
        <authorList>
            <person name="Martinez P."/>
        </authorList>
    </citation>
    <scope>NUCLEOTIDE SEQUENCE [LARGE SCALE GENOMIC DNA]</scope>
</reference>
<accession>A0A2U9AZ07</accession>
<evidence type="ECO:0000313" key="3">
    <source>
        <dbReference type="Proteomes" id="UP000246464"/>
    </source>
</evidence>
<sequence>MNDHGYTGIKDPGPELWGGVTEELAGAAAVFAKLGTRGAVRLGSECGAGKRGGSWEDRSSEFEKLSERRTEGIGVRRDGQGKGAVSIEKDHSGRLKSKKRLLALS</sequence>
<gene>
    <name evidence="2" type="ORF">SMAX5B_011966</name>
</gene>
<feature type="compositionally biased region" description="Basic and acidic residues" evidence="1">
    <location>
        <begin position="53"/>
        <end position="80"/>
    </location>
</feature>
<name>A0A2U9AZ07_SCOMX</name>
<dbReference type="Proteomes" id="UP000246464">
    <property type="component" value="Chromosome 1"/>
</dbReference>
<feature type="region of interest" description="Disordered" evidence="1">
    <location>
        <begin position="46"/>
        <end position="93"/>
    </location>
</feature>